<dbReference type="AlphaFoldDB" id="A0A1H8UWZ1"/>
<accession>A0A1H8UWZ1</accession>
<feature type="signal peptide" evidence="1">
    <location>
        <begin position="1"/>
        <end position="38"/>
    </location>
</feature>
<dbReference type="Proteomes" id="UP000198893">
    <property type="component" value="Unassembled WGS sequence"/>
</dbReference>
<proteinExistence type="predicted"/>
<reference evidence="2 3" key="1">
    <citation type="submission" date="2016-10" db="EMBL/GenBank/DDBJ databases">
        <authorList>
            <person name="de Groot N.N."/>
        </authorList>
    </citation>
    <scope>NUCLEOTIDE SEQUENCE [LARGE SCALE GENOMIC DNA]</scope>
    <source>
        <strain evidence="2 3">DSM 27842</strain>
    </source>
</reference>
<protein>
    <submittedName>
        <fullName evidence="2">Membrane bound FAD containing D-sorbitol dehydrogenase</fullName>
    </submittedName>
</protein>
<dbReference type="InterPro" id="IPR024651">
    <property type="entry name" value="FAD-SLDH_ssu"/>
</dbReference>
<dbReference type="OrthoDB" id="8478903at2"/>
<gene>
    <name evidence="2" type="ORF">SAMN04490248_12314</name>
</gene>
<organism evidence="2 3">
    <name type="scientific">Salinihabitans flavidus</name>
    <dbReference type="NCBI Taxonomy" id="569882"/>
    <lineage>
        <taxon>Bacteria</taxon>
        <taxon>Pseudomonadati</taxon>
        <taxon>Pseudomonadota</taxon>
        <taxon>Alphaproteobacteria</taxon>
        <taxon>Rhodobacterales</taxon>
        <taxon>Roseobacteraceae</taxon>
        <taxon>Salinihabitans</taxon>
    </lineage>
</organism>
<evidence type="ECO:0000313" key="3">
    <source>
        <dbReference type="Proteomes" id="UP000198893"/>
    </source>
</evidence>
<dbReference type="Pfam" id="PF12318">
    <property type="entry name" value="FAD-SLDH"/>
    <property type="match status" value="2"/>
</dbReference>
<name>A0A1H8UWZ1_9RHOB</name>
<evidence type="ECO:0000256" key="1">
    <source>
        <dbReference type="SAM" id="SignalP"/>
    </source>
</evidence>
<dbReference type="PROSITE" id="PS51318">
    <property type="entry name" value="TAT"/>
    <property type="match status" value="1"/>
</dbReference>
<evidence type="ECO:0000313" key="2">
    <source>
        <dbReference type="EMBL" id="SEP07730.1"/>
    </source>
</evidence>
<dbReference type="InterPro" id="IPR006311">
    <property type="entry name" value="TAT_signal"/>
</dbReference>
<dbReference type="EMBL" id="FODS01000023">
    <property type="protein sequence ID" value="SEP07730.1"/>
    <property type="molecule type" value="Genomic_DNA"/>
</dbReference>
<keyword evidence="1" id="KW-0732">Signal</keyword>
<keyword evidence="3" id="KW-1185">Reference proteome</keyword>
<feature type="chain" id="PRO_5011520076" evidence="1">
    <location>
        <begin position="39"/>
        <end position="147"/>
    </location>
</feature>
<sequence>MAHPKSTRSGTMTRRGMLSAVSAMSVLALTHTPSRAFAANLDVDAFLSLSQNLVGQDDLSKDIAAAMLDAFSVTGQKEAISALADGKNDDAIANEIVATWYTGVSPDPDDLDVITYTDALMWQAMDYTKPLAYCGGAMGYWAEPPGA</sequence>
<dbReference type="STRING" id="569882.SAMN04490248_12314"/>